<keyword evidence="3 6" id="KW-0547">Nucleotide-binding</keyword>
<accession>A0ABV2J802</accession>
<evidence type="ECO:0000256" key="2">
    <source>
        <dbReference type="ARBA" id="ARBA00022598"/>
    </source>
</evidence>
<dbReference type="InterPro" id="IPR011764">
    <property type="entry name" value="Biotin_carboxylation_dom"/>
</dbReference>
<dbReference type="GO" id="GO:0003989">
    <property type="term" value="F:acetyl-CoA carboxylase activity"/>
    <property type="evidence" value="ECO:0007669"/>
    <property type="project" value="UniProtKB-EC"/>
</dbReference>
<sequence length="463" mass="52025">MIKKVLIANRGECALAILRSAKELGIKTVAVYTEVDFKEPIVYLADEAICVGKNFSKDSYLNTEALITTAIQMGCDAIHPGYGFLSENFNFAKSVEENGLIFIGPPSDVIKAMSDKLIAKNLMKELSIPTVAGSNIKGLCDEEIKLICRKIGYPILIKSRFGGGGKGMRRVDDENKLLELIELTRKEAQNSFGNNEVFVEKFIENPRHIEVQILSDGKKVIHLFERECSLQKNSQKIIEEAPCYFISKTLKEKLYDASIKIAKDSNYVGAGTCEFLVDKDENFYFMEMNTRLQVEHAVTEAITGIDIIKEQFRVASNLGISFKQEDVKIDGHSIEVRVNATNPLKDFIPSSGEITFLLTPSGMDTRFESSIYKGSEISVFYDSMIAKIIVKDSTRLNAIKKMRRAIEETIIEGIDTNLGFLYAILFNKDFLRGNIDTSFIEKNQNLIIKEIEEVSNNFGTWSK</sequence>
<dbReference type="Pfam" id="PF02785">
    <property type="entry name" value="Biotin_carb_C"/>
    <property type="match status" value="1"/>
</dbReference>
<feature type="domain" description="ATP-grasp" evidence="7">
    <location>
        <begin position="120"/>
        <end position="316"/>
    </location>
</feature>
<evidence type="ECO:0000256" key="5">
    <source>
        <dbReference type="ARBA" id="ARBA00023267"/>
    </source>
</evidence>
<dbReference type="SUPFAM" id="SSF52440">
    <property type="entry name" value="PreATP-grasp domain"/>
    <property type="match status" value="1"/>
</dbReference>
<dbReference type="InterPro" id="IPR005479">
    <property type="entry name" value="CPAse_ATP-bd"/>
</dbReference>
<dbReference type="SUPFAM" id="SSF56059">
    <property type="entry name" value="Glutathione synthetase ATP-binding domain-like"/>
    <property type="match status" value="1"/>
</dbReference>
<evidence type="ECO:0000256" key="3">
    <source>
        <dbReference type="ARBA" id="ARBA00022741"/>
    </source>
</evidence>
<dbReference type="SUPFAM" id="SSF51246">
    <property type="entry name" value="Rudiment single hybrid motif"/>
    <property type="match status" value="1"/>
</dbReference>
<keyword evidence="2 9" id="KW-0436">Ligase</keyword>
<protein>
    <recommendedName>
        <fullName evidence="1">biotin carboxylase</fullName>
        <ecNumber evidence="1">6.3.4.14</ecNumber>
    </recommendedName>
</protein>
<organism evidence="9 10">
    <name type="scientific">Peptoniphilus olsenii</name>
    <dbReference type="NCBI Taxonomy" id="411570"/>
    <lineage>
        <taxon>Bacteria</taxon>
        <taxon>Bacillati</taxon>
        <taxon>Bacillota</taxon>
        <taxon>Tissierellia</taxon>
        <taxon>Tissierellales</taxon>
        <taxon>Peptoniphilaceae</taxon>
        <taxon>Peptoniphilus</taxon>
    </lineage>
</organism>
<dbReference type="PANTHER" id="PTHR18866:SF33">
    <property type="entry name" value="METHYLCROTONOYL-COA CARBOXYLASE SUBUNIT ALPHA, MITOCHONDRIAL-RELATED"/>
    <property type="match status" value="1"/>
</dbReference>
<dbReference type="Pfam" id="PF02786">
    <property type="entry name" value="CPSase_L_D2"/>
    <property type="match status" value="1"/>
</dbReference>
<keyword evidence="4 6" id="KW-0067">ATP-binding</keyword>
<reference evidence="9 10" key="1">
    <citation type="submission" date="2024-06" db="EMBL/GenBank/DDBJ databases">
        <title>Genomic Encyclopedia of Type Strains, Phase IV (KMG-IV): sequencing the most valuable type-strain genomes for metagenomic binning, comparative biology and taxonomic classification.</title>
        <authorList>
            <person name="Goeker M."/>
        </authorList>
    </citation>
    <scope>NUCLEOTIDE SEQUENCE [LARGE SCALE GENOMIC DNA]</scope>
    <source>
        <strain evidence="9 10">DSM 21460</strain>
    </source>
</reference>
<gene>
    <name evidence="9" type="ORF">ABID14_000528</name>
</gene>
<dbReference type="InterPro" id="IPR005482">
    <property type="entry name" value="Biotin_COase_C"/>
</dbReference>
<evidence type="ECO:0000256" key="6">
    <source>
        <dbReference type="PROSITE-ProRule" id="PRU00409"/>
    </source>
</evidence>
<evidence type="ECO:0000256" key="1">
    <source>
        <dbReference type="ARBA" id="ARBA00013263"/>
    </source>
</evidence>
<keyword evidence="10" id="KW-1185">Reference proteome</keyword>
<dbReference type="InterPro" id="IPR016185">
    <property type="entry name" value="PreATP-grasp_dom_sf"/>
</dbReference>
<evidence type="ECO:0000313" key="9">
    <source>
        <dbReference type="EMBL" id="MET3616903.1"/>
    </source>
</evidence>
<feature type="domain" description="Biotin carboxylation" evidence="8">
    <location>
        <begin position="1"/>
        <end position="445"/>
    </location>
</feature>
<dbReference type="Pfam" id="PF00289">
    <property type="entry name" value="Biotin_carb_N"/>
    <property type="match status" value="1"/>
</dbReference>
<evidence type="ECO:0000259" key="7">
    <source>
        <dbReference type="PROSITE" id="PS50975"/>
    </source>
</evidence>
<dbReference type="SMART" id="SM00878">
    <property type="entry name" value="Biotin_carb_C"/>
    <property type="match status" value="1"/>
</dbReference>
<evidence type="ECO:0000256" key="4">
    <source>
        <dbReference type="ARBA" id="ARBA00022840"/>
    </source>
</evidence>
<dbReference type="InterPro" id="IPR005481">
    <property type="entry name" value="BC-like_N"/>
</dbReference>
<name>A0ABV2J802_9FIRM</name>
<dbReference type="Proteomes" id="UP001549162">
    <property type="component" value="Unassembled WGS sequence"/>
</dbReference>
<dbReference type="PANTHER" id="PTHR18866">
    <property type="entry name" value="CARBOXYLASE:PYRUVATE/ACETYL-COA/PROPIONYL-COA CARBOXYLASE"/>
    <property type="match status" value="1"/>
</dbReference>
<dbReference type="PROSITE" id="PS00867">
    <property type="entry name" value="CPSASE_2"/>
    <property type="match status" value="1"/>
</dbReference>
<dbReference type="InterPro" id="IPR011054">
    <property type="entry name" value="Rudment_hybrid_motif"/>
</dbReference>
<dbReference type="InterPro" id="IPR011761">
    <property type="entry name" value="ATP-grasp"/>
</dbReference>
<evidence type="ECO:0000313" key="10">
    <source>
        <dbReference type="Proteomes" id="UP001549162"/>
    </source>
</evidence>
<proteinExistence type="predicted"/>
<dbReference type="EC" id="6.3.4.14" evidence="1"/>
<dbReference type="RefSeq" id="WP_354366917.1">
    <property type="nucleotide sequence ID" value="NZ_JBEPMA010000002.1"/>
</dbReference>
<dbReference type="GO" id="GO:0004075">
    <property type="term" value="F:biotin carboxylase activity"/>
    <property type="evidence" value="ECO:0007669"/>
    <property type="project" value="UniProtKB-EC"/>
</dbReference>
<dbReference type="PROSITE" id="PS50979">
    <property type="entry name" value="BC"/>
    <property type="match status" value="1"/>
</dbReference>
<dbReference type="InterPro" id="IPR050856">
    <property type="entry name" value="Biotin_carboxylase_complex"/>
</dbReference>
<evidence type="ECO:0000259" key="8">
    <source>
        <dbReference type="PROSITE" id="PS50979"/>
    </source>
</evidence>
<dbReference type="EMBL" id="JBEPMA010000002">
    <property type="protein sequence ID" value="MET3616903.1"/>
    <property type="molecule type" value="Genomic_DNA"/>
</dbReference>
<dbReference type="Gene3D" id="3.30.470.20">
    <property type="entry name" value="ATP-grasp fold, B domain"/>
    <property type="match status" value="1"/>
</dbReference>
<dbReference type="PROSITE" id="PS50975">
    <property type="entry name" value="ATP_GRASP"/>
    <property type="match status" value="1"/>
</dbReference>
<keyword evidence="5" id="KW-0092">Biotin</keyword>
<comment type="caution">
    <text evidence="9">The sequence shown here is derived from an EMBL/GenBank/DDBJ whole genome shotgun (WGS) entry which is preliminary data.</text>
</comment>